<protein>
    <submittedName>
        <fullName evidence="1">Uncharacterized protein</fullName>
    </submittedName>
</protein>
<organism evidence="1 2">
    <name type="scientific">Austropuccinia psidii MF-1</name>
    <dbReference type="NCBI Taxonomy" id="1389203"/>
    <lineage>
        <taxon>Eukaryota</taxon>
        <taxon>Fungi</taxon>
        <taxon>Dikarya</taxon>
        <taxon>Basidiomycota</taxon>
        <taxon>Pucciniomycotina</taxon>
        <taxon>Pucciniomycetes</taxon>
        <taxon>Pucciniales</taxon>
        <taxon>Sphaerophragmiaceae</taxon>
        <taxon>Austropuccinia</taxon>
    </lineage>
</organism>
<evidence type="ECO:0000313" key="2">
    <source>
        <dbReference type="Proteomes" id="UP000765509"/>
    </source>
</evidence>
<name>A0A9Q3HB56_9BASI</name>
<accession>A0A9Q3HB56</accession>
<sequence>MCHRVGYLPDPQPGARRNGFLYHSENGAILSTKEANAKLVIEKGQQMRFKRCAIPRLTGISDTNDVTTTVFSAYPSCGEIHITNGNSPQGHVYNAWCDMKTNPVGPDTRPLCDTCYQASFKPPVNPTCRQV</sequence>
<gene>
    <name evidence="1" type="ORF">O181_036044</name>
</gene>
<evidence type="ECO:0000313" key="1">
    <source>
        <dbReference type="EMBL" id="MBW0496329.1"/>
    </source>
</evidence>
<reference evidence="1" key="1">
    <citation type="submission" date="2021-03" db="EMBL/GenBank/DDBJ databases">
        <title>Draft genome sequence of rust myrtle Austropuccinia psidii MF-1, a brazilian biotype.</title>
        <authorList>
            <person name="Quecine M.C."/>
            <person name="Pachon D.M.R."/>
            <person name="Bonatelli M.L."/>
            <person name="Correr F.H."/>
            <person name="Franceschini L.M."/>
            <person name="Leite T.F."/>
            <person name="Margarido G.R.A."/>
            <person name="Almeida C.A."/>
            <person name="Ferrarezi J.A."/>
            <person name="Labate C.A."/>
        </authorList>
    </citation>
    <scope>NUCLEOTIDE SEQUENCE</scope>
    <source>
        <strain evidence="1">MF-1</strain>
    </source>
</reference>
<dbReference type="AlphaFoldDB" id="A0A9Q3HB56"/>
<proteinExistence type="predicted"/>
<comment type="caution">
    <text evidence="1">The sequence shown here is derived from an EMBL/GenBank/DDBJ whole genome shotgun (WGS) entry which is preliminary data.</text>
</comment>
<keyword evidence="2" id="KW-1185">Reference proteome</keyword>
<dbReference type="Proteomes" id="UP000765509">
    <property type="component" value="Unassembled WGS sequence"/>
</dbReference>
<dbReference type="EMBL" id="AVOT02013559">
    <property type="protein sequence ID" value="MBW0496329.1"/>
    <property type="molecule type" value="Genomic_DNA"/>
</dbReference>